<gene>
    <name evidence="2" type="ORF">NPRO_20330</name>
</gene>
<organism evidence="2 3">
    <name type="scientific">Candidatus Nitrosymbiomonas proteolyticus</name>
    <dbReference type="NCBI Taxonomy" id="2608984"/>
    <lineage>
        <taxon>Bacteria</taxon>
        <taxon>Bacillati</taxon>
        <taxon>Armatimonadota</taxon>
        <taxon>Armatimonadota incertae sedis</taxon>
        <taxon>Candidatus Nitrosymbiomonas</taxon>
    </lineage>
</organism>
<evidence type="ECO:0000259" key="1">
    <source>
        <dbReference type="Pfam" id="PF13579"/>
    </source>
</evidence>
<dbReference type="InterPro" id="IPR028098">
    <property type="entry name" value="Glyco_trans_4-like_N"/>
</dbReference>
<evidence type="ECO:0000313" key="3">
    <source>
        <dbReference type="Proteomes" id="UP000662873"/>
    </source>
</evidence>
<dbReference type="AlphaFoldDB" id="A0A809RCR1"/>
<proteinExistence type="predicted"/>
<dbReference type="GO" id="GO:0016740">
    <property type="term" value="F:transferase activity"/>
    <property type="evidence" value="ECO:0007669"/>
    <property type="project" value="UniProtKB-KW"/>
</dbReference>
<sequence length="429" mass="46867">MNLLVVTFSYSPALSPRAFRWTSLAEAWAAEGHQVDVVCSAVRGLPTEEALSGVCVHRVGGGLRQKLTQTASQGPTSVGQPATPAGPIIVAAKAARALYRVAVKPFQWPDYAASWRRLAAHTAKEIVHRRGVDRIVAVSHPFSSLLAGSEVAAETGIPWLADVGDPFSFDEQVPLNNRVLFGARNRKAEREALGRAKAVAVTNDLVRQEYARLFPELAEKLAVIGPLASDLAASEDAEPLFSAEQGKCKLLFTGTVYRDIRSLNPVLAVFKRLVESTSRCEYEIHFAGRLQGCSRCLEPVQDWIGTKVFVHGLVSRERIAATIPGCSALVNIGNSTPYQLPSKVAEYAVSGKPILNFHTRDDDASKCFLKPHPGVCNVLCAEGFSPDQRASEIEAFFAAMAQSPPRPCEEWLDTFRLPYLKARYEELLR</sequence>
<dbReference type="SUPFAM" id="SSF53756">
    <property type="entry name" value="UDP-Glycosyltransferase/glycogen phosphorylase"/>
    <property type="match status" value="1"/>
</dbReference>
<dbReference type="Gene3D" id="3.40.50.2000">
    <property type="entry name" value="Glycogen Phosphorylase B"/>
    <property type="match status" value="1"/>
</dbReference>
<protein>
    <submittedName>
        <fullName evidence="2">Glycosyl transferase family 1</fullName>
    </submittedName>
</protein>
<dbReference type="EMBL" id="AP021858">
    <property type="protein sequence ID" value="BBO24438.1"/>
    <property type="molecule type" value="Genomic_DNA"/>
</dbReference>
<feature type="domain" description="Glycosyltransferase subfamily 4-like N-terminal" evidence="1">
    <location>
        <begin position="21"/>
        <end position="224"/>
    </location>
</feature>
<name>A0A809RCR1_9BACT</name>
<dbReference type="Proteomes" id="UP000662873">
    <property type="component" value="Chromosome"/>
</dbReference>
<accession>A0A809RCR1</accession>
<dbReference type="KEGG" id="npy:NPRO_20330"/>
<dbReference type="Pfam" id="PF13579">
    <property type="entry name" value="Glyco_trans_4_4"/>
    <property type="match status" value="1"/>
</dbReference>
<reference evidence="2" key="1">
    <citation type="journal article" name="DNA Res.">
        <title>The physiological potential of anammox bacteria as revealed by their core genome structure.</title>
        <authorList>
            <person name="Okubo T."/>
            <person name="Toyoda A."/>
            <person name="Fukuhara K."/>
            <person name="Uchiyama I."/>
            <person name="Harigaya Y."/>
            <person name="Kuroiwa M."/>
            <person name="Suzuki T."/>
            <person name="Murakami Y."/>
            <person name="Suwa Y."/>
            <person name="Takami H."/>
        </authorList>
    </citation>
    <scope>NUCLEOTIDE SEQUENCE</scope>
    <source>
        <strain evidence="2">317325-2</strain>
    </source>
</reference>
<keyword evidence="2" id="KW-0808">Transferase</keyword>
<evidence type="ECO:0000313" key="2">
    <source>
        <dbReference type="EMBL" id="BBO24438.1"/>
    </source>
</evidence>